<dbReference type="GO" id="GO:0006015">
    <property type="term" value="P:5-phosphoribose 1-diphosphate biosynthetic process"/>
    <property type="evidence" value="ECO:0007669"/>
    <property type="project" value="UniProtKB-UniRule"/>
</dbReference>
<evidence type="ECO:0000256" key="4">
    <source>
        <dbReference type="ARBA" id="ARBA00022741"/>
    </source>
</evidence>
<dbReference type="STRING" id="1449350.OCH239_07680"/>
<comment type="similarity">
    <text evidence="6">Belongs to the ribose 1,5-bisphosphokinase family.</text>
</comment>
<dbReference type="InterPro" id="IPR012699">
    <property type="entry name" value="PhnN"/>
</dbReference>
<dbReference type="PANTHER" id="PTHR23117:SF8">
    <property type="entry name" value="RIBOSE 1,5-BISPHOSPHATE PHOSPHOKINASE PHNN"/>
    <property type="match status" value="1"/>
</dbReference>
<dbReference type="GO" id="GO:0019634">
    <property type="term" value="P:organic phosphonate metabolic process"/>
    <property type="evidence" value="ECO:0007669"/>
    <property type="project" value="UniProtKB-UniRule"/>
</dbReference>
<keyword evidence="9" id="KW-1185">Reference proteome</keyword>
<feature type="domain" description="Guanylate kinase/L-type calcium channel beta subunit" evidence="7">
    <location>
        <begin position="2"/>
        <end position="171"/>
    </location>
</feature>
<keyword evidence="4 6" id="KW-0547">Nucleotide-binding</keyword>
<dbReference type="EC" id="2.7.4.23" evidence="6"/>
<reference evidence="8 9" key="1">
    <citation type="submission" date="2014-01" db="EMBL/GenBank/DDBJ databases">
        <title>Roseivivax halodurans JCM 10272 Genome Sequencing.</title>
        <authorList>
            <person name="Lai Q."/>
            <person name="Li G."/>
            <person name="Shao Z."/>
        </authorList>
    </citation>
    <scope>NUCLEOTIDE SEQUENCE [LARGE SCALE GENOMIC DNA]</scope>
    <source>
        <strain evidence="8 9">JCM 10272</strain>
    </source>
</reference>
<protein>
    <recommendedName>
        <fullName evidence="6">Ribose 1,5-bisphosphate phosphokinase PhnN</fullName>
        <ecNumber evidence="6">2.7.4.23</ecNumber>
    </recommendedName>
    <alternativeName>
        <fullName evidence="6">Ribose 1,5-bisphosphokinase</fullName>
    </alternativeName>
</protein>
<keyword evidence="5 6" id="KW-0067">ATP-binding</keyword>
<evidence type="ECO:0000256" key="5">
    <source>
        <dbReference type="ARBA" id="ARBA00022840"/>
    </source>
</evidence>
<comment type="catalytic activity">
    <reaction evidence="1 6">
        <text>alpha-D-ribose 1,5-bisphosphate + ATP = 5-phospho-alpha-D-ribose 1-diphosphate + ADP</text>
        <dbReference type="Rhea" id="RHEA:20109"/>
        <dbReference type="ChEBI" id="CHEBI:30616"/>
        <dbReference type="ChEBI" id="CHEBI:58017"/>
        <dbReference type="ChEBI" id="CHEBI:68688"/>
        <dbReference type="ChEBI" id="CHEBI:456216"/>
        <dbReference type="EC" id="2.7.4.23"/>
    </reaction>
</comment>
<evidence type="ECO:0000313" key="9">
    <source>
        <dbReference type="Proteomes" id="UP000022447"/>
    </source>
</evidence>
<accession>X7ELL1</accession>
<dbReference type="Proteomes" id="UP000022447">
    <property type="component" value="Unassembled WGS sequence"/>
</dbReference>
<dbReference type="NCBIfam" id="TIGR02322">
    <property type="entry name" value="phosphon_PhnN"/>
    <property type="match status" value="1"/>
</dbReference>
<keyword evidence="8" id="KW-0418">Kinase</keyword>
<feature type="binding site" evidence="6">
    <location>
        <begin position="10"/>
        <end position="17"/>
    </location>
    <ligand>
        <name>ATP</name>
        <dbReference type="ChEBI" id="CHEBI:30616"/>
    </ligand>
</feature>
<dbReference type="GO" id="GO:0005829">
    <property type="term" value="C:cytosol"/>
    <property type="evidence" value="ECO:0007669"/>
    <property type="project" value="TreeGrafter"/>
</dbReference>
<evidence type="ECO:0000256" key="2">
    <source>
        <dbReference type="ARBA" id="ARBA00005069"/>
    </source>
</evidence>
<evidence type="ECO:0000256" key="6">
    <source>
        <dbReference type="HAMAP-Rule" id="MF_00836"/>
    </source>
</evidence>
<dbReference type="EMBL" id="JALZ01000002">
    <property type="protein sequence ID" value="ETX16038.1"/>
    <property type="molecule type" value="Genomic_DNA"/>
</dbReference>
<dbReference type="eggNOG" id="COG3709">
    <property type="taxonomic scope" value="Bacteria"/>
</dbReference>
<comment type="pathway">
    <text evidence="2 6">Metabolic intermediate biosynthesis; 5-phospho-alpha-D-ribose 1-diphosphate biosynthesis; 5-phospho-alpha-D-ribose 1-diphosphate from D-ribose 5-phosphate (route II): step 3/3.</text>
</comment>
<organism evidence="8 9">
    <name type="scientific">Roseivivax halodurans JCM 10272</name>
    <dbReference type="NCBI Taxonomy" id="1449350"/>
    <lineage>
        <taxon>Bacteria</taxon>
        <taxon>Pseudomonadati</taxon>
        <taxon>Pseudomonadota</taxon>
        <taxon>Alphaproteobacteria</taxon>
        <taxon>Rhodobacterales</taxon>
        <taxon>Roseobacteraceae</taxon>
        <taxon>Roseivivax</taxon>
    </lineage>
</organism>
<dbReference type="PANTHER" id="PTHR23117">
    <property type="entry name" value="GUANYLATE KINASE-RELATED"/>
    <property type="match status" value="1"/>
</dbReference>
<dbReference type="GO" id="GO:0033863">
    <property type="term" value="F:ribose 1,5-bisphosphate phosphokinase activity"/>
    <property type="evidence" value="ECO:0007669"/>
    <property type="project" value="UniProtKB-UniRule"/>
</dbReference>
<dbReference type="SUPFAM" id="SSF52540">
    <property type="entry name" value="P-loop containing nucleoside triphosphate hydrolases"/>
    <property type="match status" value="1"/>
</dbReference>
<evidence type="ECO:0000259" key="7">
    <source>
        <dbReference type="SMART" id="SM00072"/>
    </source>
</evidence>
<dbReference type="AlphaFoldDB" id="X7ELL1"/>
<evidence type="ECO:0000256" key="1">
    <source>
        <dbReference type="ARBA" id="ARBA00000373"/>
    </source>
</evidence>
<evidence type="ECO:0000256" key="3">
    <source>
        <dbReference type="ARBA" id="ARBA00022679"/>
    </source>
</evidence>
<evidence type="ECO:0000313" key="8">
    <source>
        <dbReference type="EMBL" id="ETX16038.1"/>
    </source>
</evidence>
<proteinExistence type="inferred from homology"/>
<keyword evidence="3 6" id="KW-0808">Transferase</keyword>
<dbReference type="GO" id="GO:0005524">
    <property type="term" value="F:ATP binding"/>
    <property type="evidence" value="ECO:0007669"/>
    <property type="project" value="UniProtKB-KW"/>
</dbReference>
<comment type="caution">
    <text evidence="8">The sequence shown here is derived from an EMBL/GenBank/DDBJ whole genome shotgun (WGS) entry which is preliminary data.</text>
</comment>
<dbReference type="HAMAP" id="MF_00836">
    <property type="entry name" value="PhnN"/>
    <property type="match status" value="1"/>
</dbReference>
<dbReference type="Gene3D" id="3.40.50.300">
    <property type="entry name" value="P-loop containing nucleotide triphosphate hydrolases"/>
    <property type="match status" value="1"/>
</dbReference>
<dbReference type="PATRIC" id="fig|1449350.3.peg.576"/>
<gene>
    <name evidence="6" type="primary">phnN</name>
    <name evidence="8" type="ORF">OCH239_07680</name>
</gene>
<dbReference type="InterPro" id="IPR027417">
    <property type="entry name" value="P-loop_NTPase"/>
</dbReference>
<dbReference type="UniPathway" id="UPA00087">
    <property type="reaction ID" value="UER00175"/>
</dbReference>
<name>X7ELL1_9RHOB</name>
<comment type="function">
    <text evidence="6">Catalyzes the phosphorylation of ribose 1,5-bisphosphate to 5-phospho-D-ribosyl alpha-1-diphosphate (PRPP).</text>
</comment>
<dbReference type="InterPro" id="IPR008145">
    <property type="entry name" value="GK/Ca_channel_bsu"/>
</dbReference>
<sequence length="180" mass="18758">MTGRLIAVVGPSGAGKDSVIAGLAAARPGLLVCRRSITRPSDETEPFESLDAETFERRRAAGAFALFWPAHGLSYGIPAETVDQVRSGHDVIANLSRRVLGEAAETYPAVFALVVTAAPETIAERLGARGREAPEEIRQRLARPGISLPPSIPSARIANDGPLAEAVAAAEAALFGRGAP</sequence>
<dbReference type="SMART" id="SM00072">
    <property type="entry name" value="GuKc"/>
    <property type="match status" value="1"/>
</dbReference>
<dbReference type="RefSeq" id="WP_037258440.1">
    <property type="nucleotide sequence ID" value="NZ_JALZ01000002.1"/>
</dbReference>
<dbReference type="OrthoDB" id="341217at2"/>